<gene>
    <name evidence="1" type="ORF">I0C86_41245</name>
</gene>
<comment type="caution">
    <text evidence="1">The sequence shown here is derived from an EMBL/GenBank/DDBJ whole genome shotgun (WGS) entry which is preliminary data.</text>
</comment>
<proteinExistence type="predicted"/>
<reference evidence="1 2" key="1">
    <citation type="submission" date="2020-11" db="EMBL/GenBank/DDBJ databases">
        <title>A novel isolate from a Black sea contaminated sediment with potential to produce alkanes: Plantactinospora alkalitolerans sp. nov.</title>
        <authorList>
            <person name="Carro L."/>
            <person name="Veyisoglu A."/>
            <person name="Guven K."/>
            <person name="Schumann P."/>
            <person name="Klenk H.-P."/>
            <person name="Sahin N."/>
        </authorList>
    </citation>
    <scope>NUCLEOTIDE SEQUENCE [LARGE SCALE GENOMIC DNA]</scope>
    <source>
        <strain evidence="1 2">S1510</strain>
    </source>
</reference>
<organism evidence="1 2">
    <name type="scientific">Plantactinospora alkalitolerans</name>
    <dbReference type="NCBI Taxonomy" id="2789879"/>
    <lineage>
        <taxon>Bacteria</taxon>
        <taxon>Bacillati</taxon>
        <taxon>Actinomycetota</taxon>
        <taxon>Actinomycetes</taxon>
        <taxon>Micromonosporales</taxon>
        <taxon>Micromonosporaceae</taxon>
        <taxon>Plantactinospora</taxon>
    </lineage>
</organism>
<accession>A0ABS0HAU6</accession>
<dbReference type="EMBL" id="JADPUN010000422">
    <property type="protein sequence ID" value="MBF9135279.1"/>
    <property type="molecule type" value="Genomic_DNA"/>
</dbReference>
<dbReference type="Proteomes" id="UP000638560">
    <property type="component" value="Unassembled WGS sequence"/>
</dbReference>
<protein>
    <recommendedName>
        <fullName evidence="3">Antitoxin VbhA domain-containing protein</fullName>
    </recommendedName>
</protein>
<name>A0ABS0HAU6_9ACTN</name>
<evidence type="ECO:0008006" key="3">
    <source>
        <dbReference type="Google" id="ProtNLM"/>
    </source>
</evidence>
<evidence type="ECO:0000313" key="2">
    <source>
        <dbReference type="Proteomes" id="UP000638560"/>
    </source>
</evidence>
<keyword evidence="2" id="KW-1185">Reference proteome</keyword>
<dbReference type="RefSeq" id="WP_196206735.1">
    <property type="nucleotide sequence ID" value="NZ_JADPUN010000422.1"/>
</dbReference>
<sequence>MNNDDIRDPYDPDLAREAARSRAYRIAQQKEAAARIAAGMTDEQLADALRTFQGLVARQAALPWSVDMLRAEIVRRG</sequence>
<evidence type="ECO:0000313" key="1">
    <source>
        <dbReference type="EMBL" id="MBF9135279.1"/>
    </source>
</evidence>